<protein>
    <submittedName>
        <fullName evidence="1">Uncharacterized protein</fullName>
    </submittedName>
</protein>
<name>A0AAE1JCT5_9FABA</name>
<sequence>MASHATTPSFLSSTHYLLFSFPRNSHFTYHSSKITFHGVSPPLKARIIVSEKNSDFRARRSSSRISEPIISDVSRVEDSTLPLTYSWIKEEDEEANSEVAF</sequence>
<accession>A0AAE1JCT5</accession>
<dbReference type="EMBL" id="JAWXYG010000007">
    <property type="protein sequence ID" value="KAK4267996.1"/>
    <property type="molecule type" value="Genomic_DNA"/>
</dbReference>
<evidence type="ECO:0000313" key="2">
    <source>
        <dbReference type="Proteomes" id="UP001293593"/>
    </source>
</evidence>
<gene>
    <name evidence="1" type="ORF">QN277_024705</name>
</gene>
<dbReference type="Proteomes" id="UP001293593">
    <property type="component" value="Unassembled WGS sequence"/>
</dbReference>
<organism evidence="1 2">
    <name type="scientific">Acacia crassicarpa</name>
    <name type="common">northern wattle</name>
    <dbReference type="NCBI Taxonomy" id="499986"/>
    <lineage>
        <taxon>Eukaryota</taxon>
        <taxon>Viridiplantae</taxon>
        <taxon>Streptophyta</taxon>
        <taxon>Embryophyta</taxon>
        <taxon>Tracheophyta</taxon>
        <taxon>Spermatophyta</taxon>
        <taxon>Magnoliopsida</taxon>
        <taxon>eudicotyledons</taxon>
        <taxon>Gunneridae</taxon>
        <taxon>Pentapetalae</taxon>
        <taxon>rosids</taxon>
        <taxon>fabids</taxon>
        <taxon>Fabales</taxon>
        <taxon>Fabaceae</taxon>
        <taxon>Caesalpinioideae</taxon>
        <taxon>mimosoid clade</taxon>
        <taxon>Acacieae</taxon>
        <taxon>Acacia</taxon>
    </lineage>
</organism>
<keyword evidence="2" id="KW-1185">Reference proteome</keyword>
<proteinExistence type="predicted"/>
<reference evidence="1" key="1">
    <citation type="submission" date="2023-10" db="EMBL/GenBank/DDBJ databases">
        <title>Chromosome-level genome of the transformable northern wattle, Acacia crassicarpa.</title>
        <authorList>
            <person name="Massaro I."/>
            <person name="Sinha N.R."/>
            <person name="Poethig S."/>
            <person name="Leichty A.R."/>
        </authorList>
    </citation>
    <scope>NUCLEOTIDE SEQUENCE</scope>
    <source>
        <strain evidence="1">Acra3RX</strain>
        <tissue evidence="1">Leaf</tissue>
    </source>
</reference>
<evidence type="ECO:0000313" key="1">
    <source>
        <dbReference type="EMBL" id="KAK4267996.1"/>
    </source>
</evidence>
<dbReference type="AlphaFoldDB" id="A0AAE1JCT5"/>
<comment type="caution">
    <text evidence="1">The sequence shown here is derived from an EMBL/GenBank/DDBJ whole genome shotgun (WGS) entry which is preliminary data.</text>
</comment>